<proteinExistence type="predicted"/>
<sequence>MARSTYYVVLPFVRTQDGALLAIDGEDAASGDMARAQAAAIVGRWRGDDEIVGAIAFSSSGDPDIGYFDDAEILGRYGETPDDLFGMK</sequence>
<protein>
    <submittedName>
        <fullName evidence="1">Uncharacterized protein</fullName>
    </submittedName>
</protein>
<organism evidence="1 2">
    <name type="scientific">Labrys neptuniae</name>
    <dbReference type="NCBI Taxonomy" id="376174"/>
    <lineage>
        <taxon>Bacteria</taxon>
        <taxon>Pseudomonadati</taxon>
        <taxon>Pseudomonadota</taxon>
        <taxon>Alphaproteobacteria</taxon>
        <taxon>Hyphomicrobiales</taxon>
        <taxon>Xanthobacteraceae</taxon>
        <taxon>Labrys</taxon>
    </lineage>
</organism>
<name>A0ABV6ZPI6_9HYPH</name>
<evidence type="ECO:0000313" key="1">
    <source>
        <dbReference type="EMBL" id="MFC2254047.1"/>
    </source>
</evidence>
<dbReference type="EMBL" id="JBHGPK010000026">
    <property type="protein sequence ID" value="MFC2254047.1"/>
    <property type="molecule type" value="Genomic_DNA"/>
</dbReference>
<evidence type="ECO:0000313" key="2">
    <source>
        <dbReference type="Proteomes" id="UP001595190"/>
    </source>
</evidence>
<comment type="caution">
    <text evidence="1">The sequence shown here is derived from an EMBL/GenBank/DDBJ whole genome shotgun (WGS) entry which is preliminary data.</text>
</comment>
<dbReference type="Proteomes" id="UP001595190">
    <property type="component" value="Unassembled WGS sequence"/>
</dbReference>
<reference evidence="1 2" key="1">
    <citation type="submission" date="2024-09" db="EMBL/GenBank/DDBJ databases">
        <title>Description of Labrys sedimenti sp. nov., isolated from a diclofenac-degrading enrichment culture, and genome-based reclassification of Labrys portucalensis as a later heterotypic synonym of Labrys neptuniae.</title>
        <authorList>
            <person name="Tancsics A."/>
            <person name="Csepanyi A."/>
        </authorList>
    </citation>
    <scope>NUCLEOTIDE SEQUENCE [LARGE SCALE GENOMIC DNA]</scope>
    <source>
        <strain evidence="1 2">LMG 23412</strain>
    </source>
</reference>
<dbReference type="RefSeq" id="WP_394314826.1">
    <property type="nucleotide sequence ID" value="NZ_JBHGPK010000026.1"/>
</dbReference>
<accession>A0ABV6ZPI6</accession>
<gene>
    <name evidence="1" type="ORF">ACETRX_30755</name>
</gene>